<dbReference type="Proteomes" id="UP000582643">
    <property type="component" value="Unassembled WGS sequence"/>
</dbReference>
<evidence type="ECO:0000256" key="1">
    <source>
        <dbReference type="SAM" id="MobiDB-lite"/>
    </source>
</evidence>
<evidence type="ECO:0000313" key="3">
    <source>
        <dbReference type="Proteomes" id="UP000582643"/>
    </source>
</evidence>
<proteinExistence type="predicted"/>
<comment type="caution">
    <text evidence="2">The sequence shown here is derived from an EMBL/GenBank/DDBJ whole genome shotgun (WGS) entry which is preliminary data.</text>
</comment>
<accession>A0A7W7U4N8</accession>
<gene>
    <name evidence="2" type="ORF">GGE06_005932</name>
</gene>
<reference evidence="2 3" key="1">
    <citation type="submission" date="2020-08" db="EMBL/GenBank/DDBJ databases">
        <title>Genomic Encyclopedia of Type Strains, Phase III (KMG-III): the genomes of soil and plant-associated and newly described type strains.</title>
        <authorList>
            <person name="Whitman W."/>
        </authorList>
    </citation>
    <scope>NUCLEOTIDE SEQUENCE [LARGE SCALE GENOMIC DNA]</scope>
    <source>
        <strain evidence="2 3">SFB5A</strain>
    </source>
</reference>
<organism evidence="2 3">
    <name type="scientific">Streptomyces nymphaeiformis</name>
    <dbReference type="NCBI Taxonomy" id="2663842"/>
    <lineage>
        <taxon>Bacteria</taxon>
        <taxon>Bacillati</taxon>
        <taxon>Actinomycetota</taxon>
        <taxon>Actinomycetes</taxon>
        <taxon>Kitasatosporales</taxon>
        <taxon>Streptomycetaceae</taxon>
        <taxon>Streptomyces</taxon>
    </lineage>
</organism>
<dbReference type="AlphaFoldDB" id="A0A7W7U4N8"/>
<protein>
    <submittedName>
        <fullName evidence="2">Uncharacterized protein</fullName>
    </submittedName>
</protein>
<feature type="region of interest" description="Disordered" evidence="1">
    <location>
        <begin position="1"/>
        <end position="39"/>
    </location>
</feature>
<dbReference type="EMBL" id="JACHJY010000009">
    <property type="protein sequence ID" value="MBB4984982.1"/>
    <property type="molecule type" value="Genomic_DNA"/>
</dbReference>
<sequence length="39" mass="4331">MTQPAPGSEPATPRHPYTHADDQPDQRPVDTLDPGEEYL</sequence>
<evidence type="ECO:0000313" key="2">
    <source>
        <dbReference type="EMBL" id="MBB4984982.1"/>
    </source>
</evidence>
<keyword evidence="3" id="KW-1185">Reference proteome</keyword>
<name>A0A7W7U4N8_9ACTN</name>
<feature type="compositionally biased region" description="Basic and acidic residues" evidence="1">
    <location>
        <begin position="18"/>
        <end position="30"/>
    </location>
</feature>